<evidence type="ECO:0000313" key="2">
    <source>
        <dbReference type="EMBL" id="SDO67108.1"/>
    </source>
</evidence>
<dbReference type="InterPro" id="IPR003615">
    <property type="entry name" value="HNH_nuc"/>
</dbReference>
<keyword evidence="3" id="KW-1185">Reference proteome</keyword>
<feature type="domain" description="HNH nuclease" evidence="1">
    <location>
        <begin position="326"/>
        <end position="377"/>
    </location>
</feature>
<dbReference type="Pfam" id="PF01844">
    <property type="entry name" value="HNH"/>
    <property type="match status" value="1"/>
</dbReference>
<reference evidence="2 3" key="1">
    <citation type="submission" date="2016-10" db="EMBL/GenBank/DDBJ databases">
        <authorList>
            <person name="de Groot N.N."/>
        </authorList>
    </citation>
    <scope>NUCLEOTIDE SEQUENCE [LARGE SCALE GENOMIC DNA]</scope>
    <source>
        <strain evidence="2 3">CGMCC 1.11147</strain>
    </source>
</reference>
<dbReference type="RefSeq" id="WP_091026966.1">
    <property type="nucleotide sequence ID" value="NZ_BKAE01000024.1"/>
</dbReference>
<dbReference type="EMBL" id="FNIC01000012">
    <property type="protein sequence ID" value="SDO67108.1"/>
    <property type="molecule type" value="Genomic_DNA"/>
</dbReference>
<dbReference type="OrthoDB" id="5241234at2"/>
<dbReference type="GO" id="GO:0004519">
    <property type="term" value="F:endonuclease activity"/>
    <property type="evidence" value="ECO:0007669"/>
    <property type="project" value="InterPro"/>
</dbReference>
<dbReference type="InterPro" id="IPR002711">
    <property type="entry name" value="HNH"/>
</dbReference>
<proteinExistence type="predicted"/>
<dbReference type="CDD" id="cd00085">
    <property type="entry name" value="HNHc"/>
    <property type="match status" value="1"/>
</dbReference>
<dbReference type="SMART" id="SM00507">
    <property type="entry name" value="HNHc"/>
    <property type="match status" value="1"/>
</dbReference>
<sequence length="436" mass="47332">MFEVSGATVSQWVTHLADMSRDLTDTERVDLIRALEDLKNVAAAAQATVAVDLDTSQRAAQEQRGWPAARLGEGVASQVGLARRESATKGARLLGLAKVLHREMPHTLHRMRTGQLSEWRATILARETACLSLDDRREVDRRLCGPGGTGPDLPDHALGNAARKLAADLDNAAVAARARKAEADRHVTLRPAPDTMTWLSALLPVKDGVAVYAALRAAADTARATGDPRSRGQVMADTLVERVTGRSVADPVRVNLDLVMTDRTFFGTSEESAHVPGYRPVPAERAHDLLADALDAVQVWVRRLYTHPGTGQLVGLDSRARHAPAGLADLVRHRDQDLCRTPWCGAPIRTTDHVRESQVGGDTSKPNLQGLCERCNLAKQAPGWRARPSPETLAGTERHTVITTTPTGHTYRSRAPAPLGHLDYNSRTTLDYELIA</sequence>
<dbReference type="STRING" id="1005944.SAMN05192576_0237"/>
<organism evidence="2 3">
    <name type="scientific">Nocardioides szechwanensis</name>
    <dbReference type="NCBI Taxonomy" id="1005944"/>
    <lineage>
        <taxon>Bacteria</taxon>
        <taxon>Bacillati</taxon>
        <taxon>Actinomycetota</taxon>
        <taxon>Actinomycetes</taxon>
        <taxon>Propionibacteriales</taxon>
        <taxon>Nocardioidaceae</taxon>
        <taxon>Nocardioides</taxon>
    </lineage>
</organism>
<dbReference type="Gene3D" id="1.10.30.50">
    <property type="match status" value="1"/>
</dbReference>
<dbReference type="GO" id="GO:0008270">
    <property type="term" value="F:zinc ion binding"/>
    <property type="evidence" value="ECO:0007669"/>
    <property type="project" value="InterPro"/>
</dbReference>
<evidence type="ECO:0000259" key="1">
    <source>
        <dbReference type="SMART" id="SM00507"/>
    </source>
</evidence>
<accession>A0A1H0LFW2</accession>
<dbReference type="AlphaFoldDB" id="A0A1H0LFW2"/>
<evidence type="ECO:0000313" key="3">
    <source>
        <dbReference type="Proteomes" id="UP000199004"/>
    </source>
</evidence>
<protein>
    <recommendedName>
        <fullName evidence="1">HNH nuclease domain-containing protein</fullName>
    </recommendedName>
</protein>
<name>A0A1H0LFW2_9ACTN</name>
<dbReference type="Proteomes" id="UP000199004">
    <property type="component" value="Unassembled WGS sequence"/>
</dbReference>
<dbReference type="GO" id="GO:0003676">
    <property type="term" value="F:nucleic acid binding"/>
    <property type="evidence" value="ECO:0007669"/>
    <property type="project" value="InterPro"/>
</dbReference>
<gene>
    <name evidence="2" type="ORF">SAMN05192576_0237</name>
</gene>